<dbReference type="Gene3D" id="3.40.50.300">
    <property type="entry name" value="P-loop containing nucleotide triphosphate hydrolases"/>
    <property type="match status" value="1"/>
</dbReference>
<dbReference type="PANTHER" id="PTHR11669">
    <property type="entry name" value="REPLICATION FACTOR C / DNA POLYMERASE III GAMMA-TAU SUBUNIT"/>
    <property type="match status" value="1"/>
</dbReference>
<proteinExistence type="predicted"/>
<evidence type="ECO:0000313" key="2">
    <source>
        <dbReference type="EMBL" id="BDT79769.1"/>
    </source>
</evidence>
<dbReference type="InterPro" id="IPR027417">
    <property type="entry name" value="P-loop_NTPase"/>
</dbReference>
<reference evidence="2 3" key="1">
    <citation type="submission" date="2022-11" db="EMBL/GenBank/DDBJ databases">
        <title>Complete Genome Sequences of three Polynucleobacter sp. Subcluster PnecC Strains KF022, KF023, and KF032 Isolated from a Shallow Eutrophic Lake in Japan.</title>
        <authorList>
            <person name="Ogata Y."/>
            <person name="Watanabe K."/>
            <person name="Takemine S."/>
            <person name="Shindo C."/>
            <person name="Kurokawa R."/>
            <person name="Suda W."/>
        </authorList>
    </citation>
    <scope>NUCLEOTIDE SEQUENCE [LARGE SCALE GENOMIC DNA]</scope>
    <source>
        <strain evidence="2 3">KF032</strain>
    </source>
</reference>
<evidence type="ECO:0000313" key="3">
    <source>
        <dbReference type="Proteomes" id="UP001211204"/>
    </source>
</evidence>
<feature type="domain" description="AAA+ ATPase" evidence="1">
    <location>
        <begin position="42"/>
        <end position="171"/>
    </location>
</feature>
<dbReference type="SMART" id="SM00382">
    <property type="entry name" value="AAA"/>
    <property type="match status" value="1"/>
</dbReference>
<dbReference type="InterPro" id="IPR003959">
    <property type="entry name" value="ATPase_AAA_core"/>
</dbReference>
<gene>
    <name evidence="2" type="ORF">PKF032_16570</name>
</gene>
<dbReference type="RefSeq" id="WP_281745095.1">
    <property type="nucleotide sequence ID" value="NZ_AP026974.1"/>
</dbReference>
<sequence length="226" mass="25118">MLTKKEFEYEPQTLNDIIFGNPESKLRIFDIVTGSDSLPSSGKSAILLYGVYGTGKTTMAKMLPDAIEKGKTGLEVNMPADFIACQQGFNGPQVMDLISKIIGTNSFNTSGLHYIIIDEVDNLTKQAQASLKSALNCQRCIFVLTTNNVSLLDRGMLDRCILVEMNAANDHQLLPIAHRIAKDMDLDITDNELLPTINAVNGSFRNLKRNIERLIRRKNIPTNIIF</sequence>
<name>A0ABM8CPH2_9BURK</name>
<dbReference type="SUPFAM" id="SSF52540">
    <property type="entry name" value="P-loop containing nucleoside triphosphate hydrolases"/>
    <property type="match status" value="1"/>
</dbReference>
<dbReference type="PANTHER" id="PTHR11669:SF0">
    <property type="entry name" value="PROTEIN STICHEL-LIKE 2"/>
    <property type="match status" value="1"/>
</dbReference>
<dbReference type="InterPro" id="IPR050238">
    <property type="entry name" value="DNA_Rep/Repair_Clamp_Loader"/>
</dbReference>
<keyword evidence="3" id="KW-1185">Reference proteome</keyword>
<dbReference type="Pfam" id="PF00004">
    <property type="entry name" value="AAA"/>
    <property type="match status" value="1"/>
</dbReference>
<accession>A0ABM8CPH2</accession>
<dbReference type="Proteomes" id="UP001211204">
    <property type="component" value="Chromosome"/>
</dbReference>
<dbReference type="InterPro" id="IPR003593">
    <property type="entry name" value="AAA+_ATPase"/>
</dbReference>
<evidence type="ECO:0000259" key="1">
    <source>
        <dbReference type="SMART" id="SM00382"/>
    </source>
</evidence>
<organism evidence="2 3">
    <name type="scientific">Polynucleobacter yangtzensis</name>
    <dbReference type="NCBI Taxonomy" id="1743159"/>
    <lineage>
        <taxon>Bacteria</taxon>
        <taxon>Pseudomonadati</taxon>
        <taxon>Pseudomonadota</taxon>
        <taxon>Betaproteobacteria</taxon>
        <taxon>Burkholderiales</taxon>
        <taxon>Burkholderiaceae</taxon>
        <taxon>Polynucleobacter</taxon>
    </lineage>
</organism>
<dbReference type="EMBL" id="AP026974">
    <property type="protein sequence ID" value="BDT79769.1"/>
    <property type="molecule type" value="Genomic_DNA"/>
</dbReference>
<protein>
    <recommendedName>
        <fullName evidence="1">AAA+ ATPase domain-containing protein</fullName>
    </recommendedName>
</protein>